<feature type="domain" description="Methionyl/Leucyl tRNA synthetase" evidence="8">
    <location>
        <begin position="7"/>
        <end position="375"/>
    </location>
</feature>
<dbReference type="GO" id="GO:0005829">
    <property type="term" value="C:cytosol"/>
    <property type="evidence" value="ECO:0007669"/>
    <property type="project" value="TreeGrafter"/>
</dbReference>
<keyword evidence="10" id="KW-1185">Reference proteome</keyword>
<dbReference type="PROSITE" id="PS00178">
    <property type="entry name" value="AA_TRNA_LIGASE_I"/>
    <property type="match status" value="1"/>
</dbReference>
<dbReference type="InterPro" id="IPR014729">
    <property type="entry name" value="Rossmann-like_a/b/a_fold"/>
</dbReference>
<dbReference type="SUPFAM" id="SSF52374">
    <property type="entry name" value="Nucleotidylyl transferase"/>
    <property type="match status" value="1"/>
</dbReference>
<gene>
    <name evidence="9" type="ORF">SAMN05216252_14118</name>
</gene>
<evidence type="ECO:0000313" key="9">
    <source>
        <dbReference type="EMBL" id="SNT56191.1"/>
    </source>
</evidence>
<evidence type="ECO:0000256" key="6">
    <source>
        <dbReference type="ARBA" id="ARBA00047364"/>
    </source>
</evidence>
<protein>
    <submittedName>
        <fullName evidence="9">Methionyl-tRNA synthetase</fullName>
    </submittedName>
</protein>
<dbReference type="GO" id="GO:0006431">
    <property type="term" value="P:methionyl-tRNA aminoacylation"/>
    <property type="evidence" value="ECO:0007669"/>
    <property type="project" value="TreeGrafter"/>
</dbReference>
<dbReference type="GO" id="GO:0005524">
    <property type="term" value="F:ATP binding"/>
    <property type="evidence" value="ECO:0007669"/>
    <property type="project" value="UniProtKB-KW"/>
</dbReference>
<evidence type="ECO:0000313" key="10">
    <source>
        <dbReference type="Proteomes" id="UP000198280"/>
    </source>
</evidence>
<dbReference type="RefSeq" id="WP_089228987.1">
    <property type="nucleotide sequence ID" value="NZ_FZOF01000041.1"/>
</dbReference>
<dbReference type="Gene3D" id="3.40.50.620">
    <property type="entry name" value="HUPs"/>
    <property type="match status" value="1"/>
</dbReference>
<organism evidence="9 10">
    <name type="scientific">Actinacidiphila glaucinigra</name>
    <dbReference type="NCBI Taxonomy" id="235986"/>
    <lineage>
        <taxon>Bacteria</taxon>
        <taxon>Bacillati</taxon>
        <taxon>Actinomycetota</taxon>
        <taxon>Actinomycetes</taxon>
        <taxon>Kitasatosporales</taxon>
        <taxon>Streptomycetaceae</taxon>
        <taxon>Actinacidiphila</taxon>
    </lineage>
</organism>
<dbReference type="InterPro" id="IPR023458">
    <property type="entry name" value="Met-tRNA_ligase_1"/>
</dbReference>
<evidence type="ECO:0000256" key="7">
    <source>
        <dbReference type="RuleBase" id="RU363039"/>
    </source>
</evidence>
<dbReference type="Pfam" id="PF09334">
    <property type="entry name" value="tRNA-synt_1g"/>
    <property type="match status" value="1"/>
</dbReference>
<sequence>MAAPLIVVTPPPTPNGRLHIGHVAGPYLRADLFVRLARYLGRESVAHLSHIDTYQSYVPRKARQLGRDTREFLVETREGIRSDFAAFGIVHDLVVDNESANYLRFLDSAISTLTQQIEVSEGTSRVCADCNSSLFESNVRGFCPHCLHDAYENVCENCCAPQLYDSMLSASCGTCGARGHVDESDGRTQRLSFDVGDIDEVYRTVARAVGGNRRIKSMFQNLGAHSLGLSYSTDYGVFPKGIPGALNPWVEIYFSHLYGVLTAAGIDTNQTFPALVEALTELPEPPALAYFFGVDNSYYYSFLFPYLSLRLGIPSMLPTSLQASYFLLLNNSKVSSSRNNATWAADLRETGPLPRLRTGLASSCPEYSNRNYDVATELAATVTTTASNQSQAALALQSRLLELTTPSQFSVESILNVFAKGRNYAAHSRSAGNEQEADAMDSMLSELAGHLVLS</sequence>
<dbReference type="GO" id="GO:0004825">
    <property type="term" value="F:methionine-tRNA ligase activity"/>
    <property type="evidence" value="ECO:0007669"/>
    <property type="project" value="UniProtKB-EC"/>
</dbReference>
<dbReference type="InterPro" id="IPR015413">
    <property type="entry name" value="Methionyl/Leucyl_tRNA_Synth"/>
</dbReference>
<keyword evidence="4 7" id="KW-0648">Protein biosynthesis</keyword>
<evidence type="ECO:0000259" key="8">
    <source>
        <dbReference type="Pfam" id="PF09334"/>
    </source>
</evidence>
<evidence type="ECO:0000256" key="2">
    <source>
        <dbReference type="ARBA" id="ARBA00022741"/>
    </source>
</evidence>
<proteinExistence type="inferred from homology"/>
<keyword evidence="3 7" id="KW-0067">ATP-binding</keyword>
<evidence type="ECO:0000256" key="1">
    <source>
        <dbReference type="ARBA" id="ARBA00022598"/>
    </source>
</evidence>
<dbReference type="InterPro" id="IPR029038">
    <property type="entry name" value="MetRS_Zn"/>
</dbReference>
<keyword evidence="2 7" id="KW-0547">Nucleotide-binding</keyword>
<reference evidence="9 10" key="1">
    <citation type="submission" date="2017-06" db="EMBL/GenBank/DDBJ databases">
        <authorList>
            <person name="Kim H.J."/>
            <person name="Triplett B.A."/>
        </authorList>
    </citation>
    <scope>NUCLEOTIDE SEQUENCE [LARGE SCALE GENOMIC DNA]</scope>
    <source>
        <strain evidence="9 10">CGMCC 4.1858</strain>
    </source>
</reference>
<dbReference type="EMBL" id="FZOF01000041">
    <property type="protein sequence ID" value="SNT56191.1"/>
    <property type="molecule type" value="Genomic_DNA"/>
</dbReference>
<accession>A0A239NMR5</accession>
<comment type="similarity">
    <text evidence="7">Belongs to the class-I aminoacyl-tRNA synthetase family.</text>
</comment>
<dbReference type="Gene3D" id="2.20.28.20">
    <property type="entry name" value="Methionyl-tRNA synthetase, Zn-domain"/>
    <property type="match status" value="1"/>
</dbReference>
<comment type="catalytic activity">
    <reaction evidence="6">
        <text>tRNA(Met) + L-methionine + ATP = L-methionyl-tRNA(Met) + AMP + diphosphate</text>
        <dbReference type="Rhea" id="RHEA:13481"/>
        <dbReference type="Rhea" id="RHEA-COMP:9667"/>
        <dbReference type="Rhea" id="RHEA-COMP:9698"/>
        <dbReference type="ChEBI" id="CHEBI:30616"/>
        <dbReference type="ChEBI" id="CHEBI:33019"/>
        <dbReference type="ChEBI" id="CHEBI:57844"/>
        <dbReference type="ChEBI" id="CHEBI:78442"/>
        <dbReference type="ChEBI" id="CHEBI:78530"/>
        <dbReference type="ChEBI" id="CHEBI:456215"/>
        <dbReference type="EC" id="6.1.1.10"/>
    </reaction>
</comment>
<evidence type="ECO:0000256" key="5">
    <source>
        <dbReference type="ARBA" id="ARBA00023146"/>
    </source>
</evidence>
<dbReference type="PANTHER" id="PTHR45765:SF1">
    <property type="entry name" value="METHIONINE--TRNA LIGASE, CYTOPLASMIC"/>
    <property type="match status" value="1"/>
</dbReference>
<name>A0A239NMR5_9ACTN</name>
<keyword evidence="1 7" id="KW-0436">Ligase</keyword>
<dbReference type="AlphaFoldDB" id="A0A239NMR5"/>
<evidence type="ECO:0000256" key="4">
    <source>
        <dbReference type="ARBA" id="ARBA00022917"/>
    </source>
</evidence>
<dbReference type="OrthoDB" id="9810191at2"/>
<dbReference type="Proteomes" id="UP000198280">
    <property type="component" value="Unassembled WGS sequence"/>
</dbReference>
<dbReference type="PANTHER" id="PTHR45765">
    <property type="entry name" value="METHIONINE--TRNA LIGASE"/>
    <property type="match status" value="1"/>
</dbReference>
<evidence type="ECO:0000256" key="3">
    <source>
        <dbReference type="ARBA" id="ARBA00022840"/>
    </source>
</evidence>
<keyword evidence="5 7" id="KW-0030">Aminoacyl-tRNA synthetase</keyword>
<dbReference type="InterPro" id="IPR001412">
    <property type="entry name" value="aa-tRNA-synth_I_CS"/>
</dbReference>